<reference evidence="3 4" key="3">
    <citation type="journal article" name="Genome Announc.">
        <title>Improved Draft Genome Sequence of Clostridium pasteurianum Strain ATCC 6013 (DSM 525) Using a Hybrid Next-Generation Sequencing Approach.</title>
        <authorList>
            <person name="Pyne M.E."/>
            <person name="Utturkar S."/>
            <person name="Brown S.D."/>
            <person name="Moo-Young M."/>
            <person name="Chung D.A."/>
            <person name="Chou C.P."/>
        </authorList>
    </citation>
    <scope>NUCLEOTIDE SEQUENCE [LARGE SCALE GENOMIC DNA]</scope>
    <source>
        <strain evidence="3 4">ATCC 6013</strain>
    </source>
</reference>
<dbReference type="Proteomes" id="UP000028042">
    <property type="component" value="Unassembled WGS sequence"/>
</dbReference>
<evidence type="ECO:0000313" key="5">
    <source>
        <dbReference type="Proteomes" id="UP000030905"/>
    </source>
</evidence>
<gene>
    <name evidence="2" type="ORF">CLPA_c05100</name>
    <name evidence="3" type="ORF">CP6013_02638</name>
</gene>
<sequence>MKNNRAINIAIIICILSLFITGYSPLASIKNNITTKESNKSQVFFNGKNDEKVNLTYESSVKEGILKLQLIDKDGNIVEDFQPNKNDSKQILLNRAGEYMILVVYNNFIGNYKISVKR</sequence>
<reference evidence="2 5" key="1">
    <citation type="journal article" date="2015" name="Genome Announc.">
        <title>Complete Genome Sequence of the Nitrogen-Fixing and Solvent-Producing Clostridium pasteurianum DSM 525.</title>
        <authorList>
            <person name="Poehlein A."/>
            <person name="Grosse-Honebrink A."/>
            <person name="Zhang Y."/>
            <person name="Minton N.P."/>
            <person name="Daniel R."/>
        </authorList>
    </citation>
    <scope>NUCLEOTIDE SEQUENCE [LARGE SCALE GENOMIC DNA]</scope>
    <source>
        <strain evidence="2">DSM 525</strain>
        <strain evidence="5">DSM 525 / ATCC 6013</strain>
    </source>
</reference>
<protein>
    <recommendedName>
        <fullName evidence="6">Por secretion system C-terminal sorting domain-containing protein</fullName>
    </recommendedName>
</protein>
<dbReference type="eggNOG" id="ENOG502ZPNP">
    <property type="taxonomic scope" value="Bacteria"/>
</dbReference>
<name>A0A0H3J6M1_CLOPA</name>
<evidence type="ECO:0008006" key="6">
    <source>
        <dbReference type="Google" id="ProtNLM"/>
    </source>
</evidence>
<accession>A0A0H3J6M1</accession>
<feature type="transmembrane region" description="Helical" evidence="1">
    <location>
        <begin position="6"/>
        <end position="26"/>
    </location>
</feature>
<keyword evidence="1" id="KW-0472">Membrane</keyword>
<dbReference type="RefSeq" id="WP_004455192.1">
    <property type="nucleotide sequence ID" value="NZ_ANZB01000001.1"/>
</dbReference>
<dbReference type="AlphaFoldDB" id="A0A0H3J6M1"/>
<dbReference type="PATRIC" id="fig|1262449.3.peg.404"/>
<dbReference type="KEGG" id="cpae:CPAST_c05100"/>
<evidence type="ECO:0000256" key="1">
    <source>
        <dbReference type="SAM" id="Phobius"/>
    </source>
</evidence>
<dbReference type="KEGG" id="cpat:CLPA_c05100"/>
<dbReference type="Gene3D" id="2.60.120.380">
    <property type="match status" value="1"/>
</dbReference>
<evidence type="ECO:0000313" key="4">
    <source>
        <dbReference type="Proteomes" id="UP000028042"/>
    </source>
</evidence>
<dbReference type="EMBL" id="CP009268">
    <property type="protein sequence ID" value="AJA50598.1"/>
    <property type="molecule type" value="Genomic_DNA"/>
</dbReference>
<dbReference type="Proteomes" id="UP000030905">
    <property type="component" value="Chromosome"/>
</dbReference>
<dbReference type="GeneID" id="93072739"/>
<proteinExistence type="predicted"/>
<reference evidence="3" key="2">
    <citation type="submission" date="2015-10" db="EMBL/GenBank/DDBJ databases">
        <title>Improved Draft Genome Sequence of Clostridium pasteurianum Strain ATCC 6013 (DSM 525) Using a Hybrid Next-Generation Sequencing Approach.</title>
        <authorList>
            <person name="Pyne M.E."/>
            <person name="Utturkar S.M."/>
            <person name="Brown S.D."/>
            <person name="Moo-Young M."/>
            <person name="Chung D.A."/>
            <person name="Chou P.C."/>
        </authorList>
    </citation>
    <scope>NUCLEOTIDE SEQUENCE</scope>
    <source>
        <strain evidence="3">ATCC 6013</strain>
    </source>
</reference>
<keyword evidence="1" id="KW-0812">Transmembrane</keyword>
<evidence type="ECO:0000313" key="3">
    <source>
        <dbReference type="EMBL" id="KRU13390.1"/>
    </source>
</evidence>
<dbReference type="EMBL" id="JPGY02000001">
    <property type="protein sequence ID" value="KRU13390.1"/>
    <property type="molecule type" value="Genomic_DNA"/>
</dbReference>
<keyword evidence="1" id="KW-1133">Transmembrane helix</keyword>
<evidence type="ECO:0000313" key="2">
    <source>
        <dbReference type="EMBL" id="AJA50598.1"/>
    </source>
</evidence>
<organism evidence="2 5">
    <name type="scientific">Clostridium pasteurianum DSM 525 = ATCC 6013</name>
    <dbReference type="NCBI Taxonomy" id="1262449"/>
    <lineage>
        <taxon>Bacteria</taxon>
        <taxon>Bacillati</taxon>
        <taxon>Bacillota</taxon>
        <taxon>Clostridia</taxon>
        <taxon>Eubacteriales</taxon>
        <taxon>Clostridiaceae</taxon>
        <taxon>Clostridium</taxon>
    </lineage>
</organism>
<keyword evidence="5" id="KW-1185">Reference proteome</keyword>